<sequence>VKKNSQGLFLSQSQYARDILTRAHLTALRPITTPISVKPSQVKAADTAFADQTQYRSLVGALQYLTLTRPNLSYAVNIVCQYMHAPTNLHFQMVKRILRYISGTLEMGLQIHRQSTLRLYAFSDSDWAGCPETRCLTKGFCTLLGSNLLSWSTKKQPTVSRSRSEAEYRAMATTAAELTWISFLLQDIGVPQLQPATLFCDNINALHMTINPVFHAQSKHIELDCQFITEKLALGQIVTKFVPSHRQVADIFTKPLSRDVFTTLRGKLSL</sequence>
<dbReference type="InParanoid" id="A0A1Q3AM11"/>
<dbReference type="AlphaFoldDB" id="A0A1Q3AM11"/>
<gene>
    <name evidence="1" type="ORF">CFOL_v3_00329</name>
</gene>
<dbReference type="CDD" id="cd09272">
    <property type="entry name" value="RNase_HI_RT_Ty1"/>
    <property type="match status" value="1"/>
</dbReference>
<accession>A0A1Q3AM11</accession>
<dbReference type="EMBL" id="BDDD01000006">
    <property type="protein sequence ID" value="GAV56787.1"/>
    <property type="molecule type" value="Genomic_DNA"/>
</dbReference>
<feature type="non-terminal residue" evidence="1">
    <location>
        <position position="1"/>
    </location>
</feature>
<reference evidence="2" key="1">
    <citation type="submission" date="2016-04" db="EMBL/GenBank/DDBJ databases">
        <title>Cephalotus genome sequencing.</title>
        <authorList>
            <person name="Fukushima K."/>
            <person name="Hasebe M."/>
            <person name="Fang X."/>
        </authorList>
    </citation>
    <scope>NUCLEOTIDE SEQUENCE [LARGE SCALE GENOMIC DNA]</scope>
    <source>
        <strain evidence="2">cv. St1</strain>
    </source>
</reference>
<evidence type="ECO:0000313" key="1">
    <source>
        <dbReference type="EMBL" id="GAV56787.1"/>
    </source>
</evidence>
<keyword evidence="2" id="KW-1185">Reference proteome</keyword>
<protein>
    <recommendedName>
        <fullName evidence="3">RVT_2 domain-containing protein</fullName>
    </recommendedName>
</protein>
<comment type="caution">
    <text evidence="1">The sequence shown here is derived from an EMBL/GenBank/DDBJ whole genome shotgun (WGS) entry which is preliminary data.</text>
</comment>
<feature type="non-terminal residue" evidence="1">
    <location>
        <position position="270"/>
    </location>
</feature>
<dbReference type="InterPro" id="IPR043502">
    <property type="entry name" value="DNA/RNA_pol_sf"/>
</dbReference>
<proteinExistence type="predicted"/>
<dbReference type="OrthoDB" id="1931513at2759"/>
<evidence type="ECO:0000313" key="2">
    <source>
        <dbReference type="Proteomes" id="UP000187406"/>
    </source>
</evidence>
<name>A0A1Q3AM11_CEPFO</name>
<dbReference type="PANTHER" id="PTHR11439">
    <property type="entry name" value="GAG-POL-RELATED RETROTRANSPOSON"/>
    <property type="match status" value="1"/>
</dbReference>
<dbReference type="SUPFAM" id="SSF56672">
    <property type="entry name" value="DNA/RNA polymerases"/>
    <property type="match status" value="1"/>
</dbReference>
<dbReference type="Proteomes" id="UP000187406">
    <property type="component" value="Unassembled WGS sequence"/>
</dbReference>
<evidence type="ECO:0008006" key="3">
    <source>
        <dbReference type="Google" id="ProtNLM"/>
    </source>
</evidence>
<dbReference type="PANTHER" id="PTHR11439:SF524">
    <property type="entry name" value="RNA-DIRECTED DNA POLYMERASE, PROTEIN KINASE RLK-PELLE-DLSV FAMILY"/>
    <property type="match status" value="1"/>
</dbReference>
<organism evidence="1 2">
    <name type="scientific">Cephalotus follicularis</name>
    <name type="common">Albany pitcher plant</name>
    <dbReference type="NCBI Taxonomy" id="3775"/>
    <lineage>
        <taxon>Eukaryota</taxon>
        <taxon>Viridiplantae</taxon>
        <taxon>Streptophyta</taxon>
        <taxon>Embryophyta</taxon>
        <taxon>Tracheophyta</taxon>
        <taxon>Spermatophyta</taxon>
        <taxon>Magnoliopsida</taxon>
        <taxon>eudicotyledons</taxon>
        <taxon>Gunneridae</taxon>
        <taxon>Pentapetalae</taxon>
        <taxon>rosids</taxon>
        <taxon>fabids</taxon>
        <taxon>Oxalidales</taxon>
        <taxon>Cephalotaceae</taxon>
        <taxon>Cephalotus</taxon>
    </lineage>
</organism>